<proteinExistence type="predicted"/>
<dbReference type="PANTHER" id="PTHR30157">
    <property type="entry name" value="FERRIC REDUCTASE, NADPH-DEPENDENT"/>
    <property type="match status" value="1"/>
</dbReference>
<dbReference type="GO" id="GO:0016491">
    <property type="term" value="F:oxidoreductase activity"/>
    <property type="evidence" value="ECO:0007669"/>
    <property type="project" value="InterPro"/>
</dbReference>
<comment type="caution">
    <text evidence="2">The sequence shown here is derived from an EMBL/GenBank/DDBJ whole genome shotgun (WGS) entry which is preliminary data.</text>
</comment>
<dbReference type="InterPro" id="IPR017927">
    <property type="entry name" value="FAD-bd_FR_type"/>
</dbReference>
<dbReference type="EMBL" id="JACHDN010000001">
    <property type="protein sequence ID" value="MBB5471958.1"/>
    <property type="molecule type" value="Genomic_DNA"/>
</dbReference>
<dbReference type="InterPro" id="IPR013113">
    <property type="entry name" value="SIP_FAD-bd"/>
</dbReference>
<dbReference type="PANTHER" id="PTHR30157:SF0">
    <property type="entry name" value="NADPH-DEPENDENT FERRIC-CHELATE REDUCTASE"/>
    <property type="match status" value="1"/>
</dbReference>
<dbReference type="Proteomes" id="UP000321723">
    <property type="component" value="Unassembled WGS sequence"/>
</dbReference>
<dbReference type="InterPro" id="IPR039374">
    <property type="entry name" value="SIP_fam"/>
</dbReference>
<evidence type="ECO:0000313" key="4">
    <source>
        <dbReference type="Proteomes" id="UP000321723"/>
    </source>
</evidence>
<dbReference type="AlphaFoldDB" id="A0A511F949"/>
<dbReference type="RefSeq" id="WP_246802945.1">
    <property type="nucleotide sequence ID" value="NZ_BJVQ01000007.1"/>
</dbReference>
<dbReference type="Pfam" id="PF04954">
    <property type="entry name" value="SIP"/>
    <property type="match status" value="1"/>
</dbReference>
<dbReference type="Gene3D" id="2.40.30.10">
    <property type="entry name" value="Translation factors"/>
    <property type="match status" value="1"/>
</dbReference>
<reference evidence="3 5" key="2">
    <citation type="submission" date="2020-08" db="EMBL/GenBank/DDBJ databases">
        <title>Sequencing the genomes of 1000 actinobacteria strains.</title>
        <authorList>
            <person name="Klenk H.-P."/>
        </authorList>
    </citation>
    <scope>NUCLEOTIDE SEQUENCE [LARGE SCALE GENOMIC DNA]</scope>
    <source>
        <strain evidence="3 5">DSM 9581</strain>
    </source>
</reference>
<dbReference type="Proteomes" id="UP000564629">
    <property type="component" value="Unassembled WGS sequence"/>
</dbReference>
<dbReference type="Pfam" id="PF08021">
    <property type="entry name" value="FAD_binding_9"/>
    <property type="match status" value="1"/>
</dbReference>
<keyword evidence="4" id="KW-1185">Reference proteome</keyword>
<dbReference type="InterPro" id="IPR039261">
    <property type="entry name" value="FNR_nucleotide-bd"/>
</dbReference>
<dbReference type="CDD" id="cd06193">
    <property type="entry name" value="siderophore_interacting"/>
    <property type="match status" value="1"/>
</dbReference>
<gene>
    <name evidence="2" type="ORF">CHO01_09150</name>
    <name evidence="3" type="ORF">HNR08_000694</name>
</gene>
<name>A0A511F949_9CELL</name>
<dbReference type="EMBL" id="BJVQ01000007">
    <property type="protein sequence ID" value="GEL45799.1"/>
    <property type="molecule type" value="Genomic_DNA"/>
</dbReference>
<evidence type="ECO:0000313" key="5">
    <source>
        <dbReference type="Proteomes" id="UP000564629"/>
    </source>
</evidence>
<dbReference type="SUPFAM" id="SSF63380">
    <property type="entry name" value="Riboflavin synthase domain-like"/>
    <property type="match status" value="1"/>
</dbReference>
<dbReference type="InterPro" id="IPR007037">
    <property type="entry name" value="SIP_rossman_dom"/>
</dbReference>
<dbReference type="InterPro" id="IPR017938">
    <property type="entry name" value="Riboflavin_synthase-like_b-brl"/>
</dbReference>
<evidence type="ECO:0000313" key="2">
    <source>
        <dbReference type="EMBL" id="GEL45799.1"/>
    </source>
</evidence>
<dbReference type="PROSITE" id="PS51384">
    <property type="entry name" value="FAD_FR"/>
    <property type="match status" value="1"/>
</dbReference>
<protein>
    <submittedName>
        <fullName evidence="3">NADPH-dependent ferric siderophore reductase</fullName>
    </submittedName>
    <submittedName>
        <fullName evidence="2">Siderophore-interacting protein</fullName>
    </submittedName>
</protein>
<organism evidence="2 4">
    <name type="scientific">Cellulomonas hominis</name>
    <dbReference type="NCBI Taxonomy" id="156981"/>
    <lineage>
        <taxon>Bacteria</taxon>
        <taxon>Bacillati</taxon>
        <taxon>Actinomycetota</taxon>
        <taxon>Actinomycetes</taxon>
        <taxon>Micrococcales</taxon>
        <taxon>Cellulomonadaceae</taxon>
        <taxon>Cellulomonas</taxon>
    </lineage>
</organism>
<feature type="domain" description="FAD-binding FR-type" evidence="1">
    <location>
        <begin position="18"/>
        <end position="156"/>
    </location>
</feature>
<sequence>MTSSDPAVDPAAPPRKGRTALRATVLRTEHLTPAMVRVTLGGPGLAGFAPSPYADSYVKLVLLPGVGRTPSGADVLAAWTTPEGVVDLAAAREALPPEHQPRLRTYTVRAYDDLELTVTLDVVVHGAEGLAGPWAATALPGDEIAVVGPGGGYSPDVTADHHLLVGDASALPAVAVALERLSDDAAGVAVLEVADRAEEVPLRVPDGVALRWVHTGDAAPGARLVEAVRALPWPGGRVHAFVHGEAGAVRELRHHLRVERGLATGDLSISGYWRLGADDEGWRAGKREWLRRIEDDEAAAGLD</sequence>
<reference evidence="2 4" key="1">
    <citation type="submission" date="2019-07" db="EMBL/GenBank/DDBJ databases">
        <title>Whole genome shotgun sequence of Cellulomonas hominis NBRC 16055.</title>
        <authorList>
            <person name="Hosoyama A."/>
            <person name="Uohara A."/>
            <person name="Ohji S."/>
            <person name="Ichikawa N."/>
        </authorList>
    </citation>
    <scope>NUCLEOTIDE SEQUENCE [LARGE SCALE GENOMIC DNA]</scope>
    <source>
        <strain evidence="2 4">NBRC 16055</strain>
    </source>
</reference>
<accession>A0A511F949</accession>
<evidence type="ECO:0000259" key="1">
    <source>
        <dbReference type="PROSITE" id="PS51384"/>
    </source>
</evidence>
<dbReference type="Gene3D" id="3.40.50.80">
    <property type="entry name" value="Nucleotide-binding domain of ferredoxin-NADP reductase (FNR) module"/>
    <property type="match status" value="1"/>
</dbReference>
<evidence type="ECO:0000313" key="3">
    <source>
        <dbReference type="EMBL" id="MBB5471958.1"/>
    </source>
</evidence>